<feature type="transmembrane region" description="Helical" evidence="8">
    <location>
        <begin position="116"/>
        <end position="138"/>
    </location>
</feature>
<proteinExistence type="inferred from homology"/>
<evidence type="ECO:0000256" key="6">
    <source>
        <dbReference type="ARBA" id="ARBA00023136"/>
    </source>
</evidence>
<evidence type="ECO:0000256" key="7">
    <source>
        <dbReference type="SAM" id="MobiDB-lite"/>
    </source>
</evidence>
<keyword evidence="4 8" id="KW-0812">Transmembrane</keyword>
<evidence type="ECO:0000256" key="8">
    <source>
        <dbReference type="SAM" id="Phobius"/>
    </source>
</evidence>
<keyword evidence="11" id="KW-1185">Reference proteome</keyword>
<keyword evidence="3" id="KW-1003">Cell membrane</keyword>
<comment type="subcellular location">
    <subcellularLocation>
        <location evidence="1">Cell membrane</location>
        <topology evidence="1">Multi-pass membrane protein</topology>
    </subcellularLocation>
</comment>
<dbReference type="Proteomes" id="UP000575985">
    <property type="component" value="Unassembled WGS sequence"/>
</dbReference>
<feature type="transmembrane region" description="Helical" evidence="8">
    <location>
        <begin position="177"/>
        <end position="195"/>
    </location>
</feature>
<gene>
    <name evidence="10" type="ORF">HNR12_001141</name>
</gene>
<reference evidence="10 11" key="1">
    <citation type="submission" date="2020-07" db="EMBL/GenBank/DDBJ databases">
        <title>Sequencing the genomes of 1000 actinobacteria strains.</title>
        <authorList>
            <person name="Klenk H.-P."/>
        </authorList>
    </citation>
    <scope>NUCLEOTIDE SEQUENCE [LARGE SCALE GENOMIC DNA]</scope>
    <source>
        <strain evidence="10 11">DSM 45927</strain>
    </source>
</reference>
<evidence type="ECO:0000256" key="4">
    <source>
        <dbReference type="ARBA" id="ARBA00022692"/>
    </source>
</evidence>
<evidence type="ECO:0000256" key="3">
    <source>
        <dbReference type="ARBA" id="ARBA00022475"/>
    </source>
</evidence>
<dbReference type="PANTHER" id="PTHR30353">
    <property type="entry name" value="INNER MEMBRANE PROTEIN DEDA-RELATED"/>
    <property type="match status" value="1"/>
</dbReference>
<dbReference type="GO" id="GO:0005886">
    <property type="term" value="C:plasma membrane"/>
    <property type="evidence" value="ECO:0007669"/>
    <property type="project" value="UniProtKB-SubCell"/>
</dbReference>
<evidence type="ECO:0000313" key="11">
    <source>
        <dbReference type="Proteomes" id="UP000575985"/>
    </source>
</evidence>
<evidence type="ECO:0000259" key="9">
    <source>
        <dbReference type="Pfam" id="PF09335"/>
    </source>
</evidence>
<feature type="transmembrane region" description="Helical" evidence="8">
    <location>
        <begin position="46"/>
        <end position="72"/>
    </location>
</feature>
<name>A0A853BJJ0_9ACTN</name>
<evidence type="ECO:0000256" key="5">
    <source>
        <dbReference type="ARBA" id="ARBA00022989"/>
    </source>
</evidence>
<feature type="compositionally biased region" description="Basic and acidic residues" evidence="7">
    <location>
        <begin position="232"/>
        <end position="244"/>
    </location>
</feature>
<dbReference type="EMBL" id="JACCFO010000001">
    <property type="protein sequence ID" value="NYI94864.1"/>
    <property type="molecule type" value="Genomic_DNA"/>
</dbReference>
<feature type="domain" description="VTT" evidence="9">
    <location>
        <begin position="41"/>
        <end position="165"/>
    </location>
</feature>
<comment type="similarity">
    <text evidence="2">Belongs to the DedA family.</text>
</comment>
<dbReference type="PANTHER" id="PTHR30353:SF0">
    <property type="entry name" value="TRANSMEMBRANE PROTEIN"/>
    <property type="match status" value="1"/>
</dbReference>
<protein>
    <submittedName>
        <fullName evidence="10">Membrane-associated protein</fullName>
    </submittedName>
</protein>
<keyword evidence="6 8" id="KW-0472">Membrane</keyword>
<organism evidence="10 11">
    <name type="scientific">Streptomonospora nanhaiensis</name>
    <dbReference type="NCBI Taxonomy" id="1323731"/>
    <lineage>
        <taxon>Bacteria</taxon>
        <taxon>Bacillati</taxon>
        <taxon>Actinomycetota</taxon>
        <taxon>Actinomycetes</taxon>
        <taxon>Streptosporangiales</taxon>
        <taxon>Nocardiopsidaceae</taxon>
        <taxon>Streptomonospora</taxon>
    </lineage>
</organism>
<dbReference type="InterPro" id="IPR032816">
    <property type="entry name" value="VTT_dom"/>
</dbReference>
<feature type="region of interest" description="Disordered" evidence="7">
    <location>
        <begin position="206"/>
        <end position="312"/>
    </location>
</feature>
<accession>A0A853BJJ0</accession>
<sequence length="312" mass="31602">MAFSSEGAIDALTGLPAPAVALAVLVFMALETTALIGLFAPGDPVVLFAGATVTDAGGFALMCAATLGGALIGETAGYAIGRLGGERFRRSRMGRWIGEDRWLHAEEVLARPRGGLAIIGSRFVAVVHAIVPVLAGTVGMPYRRFIGWAMAGSTLWALVHIGIGAVFRAAVGADGGGLGAVTAVVLVCGAVLMLLSGRRPRRARDAAAGAAGGAVPPAGSEQQAGGVADEQDGQRAADHERPEGDLGAARGAAEQDERQPVGGRPQERDEGAGEHGAEPQPAQVQADQPGELDVAPAHAGRVDEPQQPVEGA</sequence>
<dbReference type="Pfam" id="PF09335">
    <property type="entry name" value="VTT_dom"/>
    <property type="match status" value="1"/>
</dbReference>
<feature type="transmembrane region" description="Helical" evidence="8">
    <location>
        <begin position="145"/>
        <end position="171"/>
    </location>
</feature>
<dbReference type="AlphaFoldDB" id="A0A853BJJ0"/>
<evidence type="ECO:0000256" key="1">
    <source>
        <dbReference type="ARBA" id="ARBA00004651"/>
    </source>
</evidence>
<evidence type="ECO:0000256" key="2">
    <source>
        <dbReference type="ARBA" id="ARBA00010792"/>
    </source>
</evidence>
<evidence type="ECO:0000313" key="10">
    <source>
        <dbReference type="EMBL" id="NYI94864.1"/>
    </source>
</evidence>
<feature type="compositionally biased region" description="Basic and acidic residues" evidence="7">
    <location>
        <begin position="253"/>
        <end position="277"/>
    </location>
</feature>
<comment type="caution">
    <text evidence="10">The sequence shown here is derived from an EMBL/GenBank/DDBJ whole genome shotgun (WGS) entry which is preliminary data.</text>
</comment>
<feature type="transmembrane region" description="Helical" evidence="8">
    <location>
        <begin position="20"/>
        <end position="39"/>
    </location>
</feature>
<dbReference type="InterPro" id="IPR032818">
    <property type="entry name" value="DedA-like"/>
</dbReference>
<feature type="compositionally biased region" description="Low complexity" evidence="7">
    <location>
        <begin position="206"/>
        <end position="219"/>
    </location>
</feature>
<keyword evidence="5 8" id="KW-1133">Transmembrane helix</keyword>